<evidence type="ECO:0000256" key="4">
    <source>
        <dbReference type="SAM" id="SignalP"/>
    </source>
</evidence>
<dbReference type="PIRSF" id="PIRSF002741">
    <property type="entry name" value="MppA"/>
    <property type="match status" value="1"/>
</dbReference>
<dbReference type="InterPro" id="IPR030678">
    <property type="entry name" value="Peptide/Ni-bd"/>
</dbReference>
<dbReference type="GO" id="GO:0043190">
    <property type="term" value="C:ATP-binding cassette (ABC) transporter complex"/>
    <property type="evidence" value="ECO:0007669"/>
    <property type="project" value="InterPro"/>
</dbReference>
<dbReference type="PANTHER" id="PTHR30290:SF38">
    <property type="entry name" value="D,D-DIPEPTIDE-BINDING PERIPLASMIC PROTEIN DDPA-RELATED"/>
    <property type="match status" value="1"/>
</dbReference>
<comment type="similarity">
    <text evidence="2">Belongs to the bacterial solute-binding protein 5 family.</text>
</comment>
<sequence length="513" mass="55854">MNMKKLSLGLAMGLMASIAIVPAAFAQTPGGEIIIASVQGPPSLDAHVTNAQVARNITLHVYETLYARNENGDAVPDLAESVTVSEDGKTYNFKLREGVKFHNGKEMTSEDVVASIERYRDIGVSKTLVAAVDTVAADGPYNVVITLKEPQSVFLDNISSPRAPLAIYPAEEAAKGANEIDYIGTGPFKFVEYIPDSHVTLEKFADYVPNPAYTERDGLAGKKEVLIDKVTFRFIPEAGARTAALESGAVQIVETVDGPTAERLRADPKYIIHDVLPFAFQVIKFNHALAPTDDVNFRKAVQAALDMEEIMEISYADINQVDGGWVFPNSPFATSAGIDQYNVADLEAAKAFLDQSAYNGETVTFITDNLRPNVDVATVVQSRLEAIGVKMDISVADWPTTSKIGFTPNGWNFWTHGFGIEPFEGPGTVMSAWVGGSGQMVPDPEIDRIAGEFNAALTDDAKKALFTEFQQRMFDNMVAIKAGNYGLFQVTNDKVENFVSFRIPRMWGVTLAQ</sequence>
<gene>
    <name evidence="6" type="ORF">SAMN02745223_03484</name>
</gene>
<accession>A0A1M5EBE7</accession>
<evidence type="ECO:0000259" key="5">
    <source>
        <dbReference type="Pfam" id="PF00496"/>
    </source>
</evidence>
<dbReference type="InterPro" id="IPR000914">
    <property type="entry name" value="SBP_5_dom"/>
</dbReference>
<dbReference type="PANTHER" id="PTHR30290">
    <property type="entry name" value="PERIPLASMIC BINDING COMPONENT OF ABC TRANSPORTER"/>
    <property type="match status" value="1"/>
</dbReference>
<dbReference type="RefSeq" id="WP_052950457.1">
    <property type="nucleotide sequence ID" value="NZ_FQVC01000013.1"/>
</dbReference>
<dbReference type="PROSITE" id="PS01040">
    <property type="entry name" value="SBP_BACTERIAL_5"/>
    <property type="match status" value="1"/>
</dbReference>
<reference evidence="6 7" key="1">
    <citation type="submission" date="2016-11" db="EMBL/GenBank/DDBJ databases">
        <authorList>
            <person name="Jaros S."/>
            <person name="Januszkiewicz K."/>
            <person name="Wedrychowicz H."/>
        </authorList>
    </citation>
    <scope>NUCLEOTIDE SEQUENCE [LARGE SCALE GENOMIC DNA]</scope>
    <source>
        <strain evidence="6 7">DSM 17137</strain>
    </source>
</reference>
<dbReference type="InterPro" id="IPR023765">
    <property type="entry name" value="SBP_5_CS"/>
</dbReference>
<evidence type="ECO:0000256" key="2">
    <source>
        <dbReference type="ARBA" id="ARBA00005695"/>
    </source>
</evidence>
<dbReference type="Pfam" id="PF00496">
    <property type="entry name" value="SBP_bac_5"/>
    <property type="match status" value="1"/>
</dbReference>
<dbReference type="GO" id="GO:0030288">
    <property type="term" value="C:outer membrane-bounded periplasmic space"/>
    <property type="evidence" value="ECO:0007669"/>
    <property type="project" value="UniProtKB-ARBA"/>
</dbReference>
<keyword evidence="3 4" id="KW-0732">Signal</keyword>
<organism evidence="6 7">
    <name type="scientific">Devosia limi DSM 17137</name>
    <dbReference type="NCBI Taxonomy" id="1121477"/>
    <lineage>
        <taxon>Bacteria</taxon>
        <taxon>Pseudomonadati</taxon>
        <taxon>Pseudomonadota</taxon>
        <taxon>Alphaproteobacteria</taxon>
        <taxon>Hyphomicrobiales</taxon>
        <taxon>Devosiaceae</taxon>
        <taxon>Devosia</taxon>
    </lineage>
</organism>
<dbReference type="Gene3D" id="3.40.190.10">
    <property type="entry name" value="Periplasmic binding protein-like II"/>
    <property type="match status" value="1"/>
</dbReference>
<comment type="subcellular location">
    <subcellularLocation>
        <location evidence="1">Periplasm</location>
    </subcellularLocation>
</comment>
<proteinExistence type="inferred from homology"/>
<evidence type="ECO:0000313" key="7">
    <source>
        <dbReference type="Proteomes" id="UP000184533"/>
    </source>
</evidence>
<evidence type="ECO:0000313" key="6">
    <source>
        <dbReference type="EMBL" id="SHF76401.1"/>
    </source>
</evidence>
<dbReference type="GO" id="GO:0015833">
    <property type="term" value="P:peptide transport"/>
    <property type="evidence" value="ECO:0007669"/>
    <property type="project" value="TreeGrafter"/>
</dbReference>
<dbReference type="Proteomes" id="UP000184533">
    <property type="component" value="Unassembled WGS sequence"/>
</dbReference>
<dbReference type="Gene3D" id="3.10.105.10">
    <property type="entry name" value="Dipeptide-binding Protein, Domain 3"/>
    <property type="match status" value="1"/>
</dbReference>
<evidence type="ECO:0000256" key="1">
    <source>
        <dbReference type="ARBA" id="ARBA00004418"/>
    </source>
</evidence>
<dbReference type="SUPFAM" id="SSF53850">
    <property type="entry name" value="Periplasmic binding protein-like II"/>
    <property type="match status" value="1"/>
</dbReference>
<dbReference type="InterPro" id="IPR039424">
    <property type="entry name" value="SBP_5"/>
</dbReference>
<dbReference type="EMBL" id="FQVC01000013">
    <property type="protein sequence ID" value="SHF76401.1"/>
    <property type="molecule type" value="Genomic_DNA"/>
</dbReference>
<dbReference type="AlphaFoldDB" id="A0A1M5EBE7"/>
<feature type="domain" description="Solute-binding protein family 5" evidence="5">
    <location>
        <begin position="75"/>
        <end position="434"/>
    </location>
</feature>
<dbReference type="GO" id="GO:1904680">
    <property type="term" value="F:peptide transmembrane transporter activity"/>
    <property type="evidence" value="ECO:0007669"/>
    <property type="project" value="TreeGrafter"/>
</dbReference>
<protein>
    <submittedName>
        <fullName evidence="6">Peptide/nickel transport system substrate-binding protein</fullName>
    </submittedName>
</protein>
<dbReference type="OrthoDB" id="9803988at2"/>
<feature type="chain" id="PRO_5009909782" evidence="4">
    <location>
        <begin position="27"/>
        <end position="513"/>
    </location>
</feature>
<feature type="signal peptide" evidence="4">
    <location>
        <begin position="1"/>
        <end position="26"/>
    </location>
</feature>
<name>A0A1M5EBE7_9HYPH</name>
<evidence type="ECO:0000256" key="3">
    <source>
        <dbReference type="ARBA" id="ARBA00022729"/>
    </source>
</evidence>